<dbReference type="OrthoDB" id="1642657at2759"/>
<evidence type="ECO:0000313" key="8">
    <source>
        <dbReference type="EMBL" id="KAE9616052.1"/>
    </source>
</evidence>
<comment type="caution">
    <text evidence="8">The sequence shown here is derived from an EMBL/GenBank/DDBJ whole genome shotgun (WGS) entry which is preliminary data.</text>
</comment>
<dbReference type="InterPro" id="IPR046347">
    <property type="entry name" value="bZIP_sf"/>
</dbReference>
<feature type="region of interest" description="Disordered" evidence="7">
    <location>
        <begin position="1"/>
        <end position="31"/>
    </location>
</feature>
<comment type="subcellular location">
    <subcellularLocation>
        <location evidence="1">Nucleus</location>
    </subcellularLocation>
</comment>
<dbReference type="PANTHER" id="PTHR45967">
    <property type="entry name" value="G-BOX-BINDING FACTOR 3-RELATED"/>
    <property type="match status" value="1"/>
</dbReference>
<dbReference type="Pfam" id="PF00170">
    <property type="entry name" value="bZIP_1"/>
    <property type="match status" value="1"/>
</dbReference>
<dbReference type="AlphaFoldDB" id="A0A6A5M5W9"/>
<feature type="region of interest" description="Disordered" evidence="7">
    <location>
        <begin position="267"/>
        <end position="294"/>
    </location>
</feature>
<proteinExistence type="inferred from homology"/>
<organism evidence="8 9">
    <name type="scientific">Lupinus albus</name>
    <name type="common">White lupine</name>
    <name type="synonym">Lupinus termis</name>
    <dbReference type="NCBI Taxonomy" id="3870"/>
    <lineage>
        <taxon>Eukaryota</taxon>
        <taxon>Viridiplantae</taxon>
        <taxon>Streptophyta</taxon>
        <taxon>Embryophyta</taxon>
        <taxon>Tracheophyta</taxon>
        <taxon>Spermatophyta</taxon>
        <taxon>Magnoliopsida</taxon>
        <taxon>eudicotyledons</taxon>
        <taxon>Gunneridae</taxon>
        <taxon>Pentapetalae</taxon>
        <taxon>rosids</taxon>
        <taxon>fabids</taxon>
        <taxon>Fabales</taxon>
        <taxon>Fabaceae</taxon>
        <taxon>Papilionoideae</taxon>
        <taxon>50 kb inversion clade</taxon>
        <taxon>genistoids sensu lato</taxon>
        <taxon>core genistoids</taxon>
        <taxon>Genisteae</taxon>
        <taxon>Lupinus</taxon>
    </lineage>
</organism>
<gene>
    <name evidence="8" type="ORF">Lalb_Chr04g0261701</name>
</gene>
<dbReference type="Gene3D" id="1.20.5.170">
    <property type="match status" value="1"/>
</dbReference>
<evidence type="ECO:0000256" key="5">
    <source>
        <dbReference type="ARBA" id="ARBA00023163"/>
    </source>
</evidence>
<keyword evidence="3" id="KW-0805">Transcription regulation</keyword>
<keyword evidence="9" id="KW-1185">Reference proteome</keyword>
<dbReference type="PANTHER" id="PTHR45967:SF1">
    <property type="entry name" value="G-BOX-BINDING FACTOR 3"/>
    <property type="match status" value="1"/>
</dbReference>
<reference evidence="9" key="1">
    <citation type="journal article" date="2020" name="Nat. Commun.">
        <title>Genome sequence of the cluster root forming white lupin.</title>
        <authorList>
            <person name="Hufnagel B."/>
            <person name="Marques A."/>
            <person name="Soriano A."/>
            <person name="Marques L."/>
            <person name="Divol F."/>
            <person name="Doumas P."/>
            <person name="Sallet E."/>
            <person name="Mancinotti D."/>
            <person name="Carrere S."/>
            <person name="Marande W."/>
            <person name="Arribat S."/>
            <person name="Keller J."/>
            <person name="Huneau C."/>
            <person name="Blein T."/>
            <person name="Aime D."/>
            <person name="Laguerre M."/>
            <person name="Taylor J."/>
            <person name="Schubert V."/>
            <person name="Nelson M."/>
            <person name="Geu-Flores F."/>
            <person name="Crespi M."/>
            <person name="Gallardo-Guerrero K."/>
            <person name="Delaux P.-M."/>
            <person name="Salse J."/>
            <person name="Berges H."/>
            <person name="Guyot R."/>
            <person name="Gouzy J."/>
            <person name="Peret B."/>
        </authorList>
    </citation>
    <scope>NUCLEOTIDE SEQUENCE [LARGE SCALE GENOMIC DNA]</scope>
    <source>
        <strain evidence="9">cv. Amiga</strain>
    </source>
</reference>
<dbReference type="FunFam" id="1.20.5.170:FF:000020">
    <property type="entry name" value="BZIP transcription factor"/>
    <property type="match status" value="1"/>
</dbReference>
<accession>A0A6A5M5W9</accession>
<evidence type="ECO:0000256" key="7">
    <source>
        <dbReference type="SAM" id="MobiDB-lite"/>
    </source>
</evidence>
<dbReference type="SMART" id="SM00338">
    <property type="entry name" value="BRLZ"/>
    <property type="match status" value="1"/>
</dbReference>
<feature type="compositionally biased region" description="Polar residues" evidence="7">
    <location>
        <begin position="162"/>
        <end position="186"/>
    </location>
</feature>
<evidence type="ECO:0000256" key="3">
    <source>
        <dbReference type="ARBA" id="ARBA00023015"/>
    </source>
</evidence>
<dbReference type="Pfam" id="PF16596">
    <property type="entry name" value="MFMR_assoc"/>
    <property type="match status" value="1"/>
</dbReference>
<evidence type="ECO:0000256" key="2">
    <source>
        <dbReference type="ARBA" id="ARBA00007163"/>
    </source>
</evidence>
<evidence type="ECO:0000256" key="6">
    <source>
        <dbReference type="ARBA" id="ARBA00023242"/>
    </source>
</evidence>
<feature type="region of interest" description="Disordered" evidence="7">
    <location>
        <begin position="362"/>
        <end position="410"/>
    </location>
</feature>
<dbReference type="GO" id="GO:0046983">
    <property type="term" value="F:protein dimerization activity"/>
    <property type="evidence" value="ECO:0007669"/>
    <property type="project" value="UniProtKB-ARBA"/>
</dbReference>
<feature type="compositionally biased region" description="Basic and acidic residues" evidence="7">
    <location>
        <begin position="1"/>
        <end position="14"/>
    </location>
</feature>
<dbReference type="InterPro" id="IPR004827">
    <property type="entry name" value="bZIP"/>
</dbReference>
<dbReference type="Proteomes" id="UP000447434">
    <property type="component" value="Chromosome 4"/>
</dbReference>
<dbReference type="PROSITE" id="PS50217">
    <property type="entry name" value="BZIP"/>
    <property type="match status" value="1"/>
</dbReference>
<keyword evidence="4" id="KW-0238">DNA-binding</keyword>
<dbReference type="SUPFAM" id="SSF57959">
    <property type="entry name" value="Leucine zipper domain"/>
    <property type="match status" value="1"/>
</dbReference>
<dbReference type="CDD" id="cd14702">
    <property type="entry name" value="bZIP_plant_GBF1"/>
    <property type="match status" value="1"/>
</dbReference>
<dbReference type="InterPro" id="IPR045314">
    <property type="entry name" value="bZIP_plant_GBF1"/>
</dbReference>
<dbReference type="InterPro" id="IPR044827">
    <property type="entry name" value="GBF-like"/>
</dbReference>
<comment type="similarity">
    <text evidence="2">Belongs to the bZIP family.</text>
</comment>
<evidence type="ECO:0000256" key="4">
    <source>
        <dbReference type="ARBA" id="ARBA00023125"/>
    </source>
</evidence>
<name>A0A6A5M5W9_LUPAL</name>
<dbReference type="GO" id="GO:0000976">
    <property type="term" value="F:transcription cis-regulatory region binding"/>
    <property type="evidence" value="ECO:0007669"/>
    <property type="project" value="UniProtKB-ARBA"/>
</dbReference>
<evidence type="ECO:0000313" key="9">
    <source>
        <dbReference type="Proteomes" id="UP000447434"/>
    </source>
</evidence>
<dbReference type="EMBL" id="WOCE01000004">
    <property type="protein sequence ID" value="KAE9616052.1"/>
    <property type="molecule type" value="Genomic_DNA"/>
</dbReference>
<dbReference type="Pfam" id="PF07777">
    <property type="entry name" value="MFMR"/>
    <property type="match status" value="1"/>
</dbReference>
<protein>
    <submittedName>
        <fullName evidence="8">Putative transcription factor bZIP family</fullName>
    </submittedName>
</protein>
<feature type="region of interest" description="Disordered" evidence="7">
    <location>
        <begin position="154"/>
        <end position="207"/>
    </location>
</feature>
<evidence type="ECO:0000256" key="1">
    <source>
        <dbReference type="ARBA" id="ARBA00004123"/>
    </source>
</evidence>
<dbReference type="GO" id="GO:0005634">
    <property type="term" value="C:nucleus"/>
    <property type="evidence" value="ECO:0007669"/>
    <property type="project" value="UniProtKB-SubCell"/>
</dbReference>
<keyword evidence="6" id="KW-0539">Nucleus</keyword>
<sequence length="410" mass="44359">MGHSEEEKSTKTEKPPSPVTTDQTNQTNSHVYPDWAAMQAYYGPRVAVPPYYNSAMASGHTPHPYMWGPPQPMMPPYGPPYAAIYPHGGVYAHTGVPIGLPPHGQGVPTSPAAGLPLSIETPLKSSGNADHGLMKKLKGFDVLAMSIGNGYAESAEHGSENRLLQSGDTVDSSYGSDGNTSGANQTRSKRSREGTPTTDEDGKTEIHVSPASKVALAASKMMSVVPANIVGKPVVDLTNHSGVGINSTSAPRPCAVLPTEGWVQNERELKRERRKQSNRESARRSRLRKQAESEELAQKVDALNAENATLKSEMNKLAESSEKLRVENAILKEKLKHVQLEQTDEIMLNSIHSKSVSTENLLSRVNDNSDSNDRIDEEENGFCDKKPNNSNIKLHQLLDASPRTDAVAAG</sequence>
<dbReference type="InterPro" id="IPR012900">
    <property type="entry name" value="MFMR"/>
</dbReference>
<dbReference type="PROSITE" id="PS00036">
    <property type="entry name" value="BZIP_BASIC"/>
    <property type="match status" value="1"/>
</dbReference>
<dbReference type="GO" id="GO:0003700">
    <property type="term" value="F:DNA-binding transcription factor activity"/>
    <property type="evidence" value="ECO:0007669"/>
    <property type="project" value="InterPro"/>
</dbReference>
<keyword evidence="5" id="KW-0804">Transcription</keyword>